<keyword evidence="2 7" id="KW-0677">Repeat</keyword>
<dbReference type="Proteomes" id="UP000066549">
    <property type="component" value="Chromosome"/>
</dbReference>
<keyword evidence="1 7" id="KW-0732">Signal</keyword>
<dbReference type="InterPro" id="IPR050280">
    <property type="entry name" value="OMP_Chaperone_SurA"/>
</dbReference>
<comment type="function">
    <text evidence="7">Chaperone involved in the correct folding and assembly of outer membrane proteins. Recognizes specific patterns of aromatic residues and the orientation of their side chains, which are found more frequently in integral outer membrane proteins. May act in both early periplasmic and late outer membrane-associated steps of protein maturation.</text>
</comment>
<dbReference type="Gene3D" id="3.10.50.40">
    <property type="match status" value="2"/>
</dbReference>
<dbReference type="HAMAP" id="MF_01183">
    <property type="entry name" value="Chaperone_SurA"/>
    <property type="match status" value="1"/>
</dbReference>
<comment type="domain">
    <text evidence="7">The PPIase activity resides only in the second parvulin domain. The N-terminal region and the C-terminal tail are necessary and sufficient for the chaperone activity of SurA. The PPIase activity is dispensable for SurA to function as a chaperone. The N-terminal region and the C-terminal tail are also required for porin recognition.</text>
</comment>
<dbReference type="PANTHER" id="PTHR47637:SF1">
    <property type="entry name" value="CHAPERONE SURA"/>
    <property type="match status" value="1"/>
</dbReference>
<keyword evidence="4 7" id="KW-0697">Rotamase</keyword>
<dbReference type="GO" id="GO:0030288">
    <property type="term" value="C:outer membrane-bounded periplasmic space"/>
    <property type="evidence" value="ECO:0007669"/>
    <property type="project" value="InterPro"/>
</dbReference>
<dbReference type="EC" id="5.2.1.8" evidence="7"/>
<dbReference type="SUPFAM" id="SSF54534">
    <property type="entry name" value="FKBP-like"/>
    <property type="match status" value="2"/>
</dbReference>
<evidence type="ECO:0000256" key="4">
    <source>
        <dbReference type="ARBA" id="ARBA00023110"/>
    </source>
</evidence>
<evidence type="ECO:0000256" key="6">
    <source>
        <dbReference type="ARBA" id="ARBA00023235"/>
    </source>
</evidence>
<dbReference type="GO" id="GO:0050821">
    <property type="term" value="P:protein stabilization"/>
    <property type="evidence" value="ECO:0007669"/>
    <property type="project" value="InterPro"/>
</dbReference>
<accession>A0A0H4IYA3</accession>
<keyword evidence="3 7" id="KW-0574">Periplasm</keyword>
<feature type="domain" description="PpiC" evidence="8">
    <location>
        <begin position="285"/>
        <end position="383"/>
    </location>
</feature>
<dbReference type="GO" id="GO:0003755">
    <property type="term" value="F:peptidyl-prolyl cis-trans isomerase activity"/>
    <property type="evidence" value="ECO:0007669"/>
    <property type="project" value="UniProtKB-UniRule"/>
</dbReference>
<evidence type="ECO:0000256" key="2">
    <source>
        <dbReference type="ARBA" id="ARBA00022737"/>
    </source>
</evidence>
<evidence type="ECO:0000256" key="1">
    <source>
        <dbReference type="ARBA" id="ARBA00022729"/>
    </source>
</evidence>
<name>A0A0H4IYA3_9PROT</name>
<dbReference type="PROSITE" id="PS50198">
    <property type="entry name" value="PPIC_PPIASE_2"/>
    <property type="match status" value="2"/>
</dbReference>
<keyword evidence="6 7" id="KW-0413">Isomerase</keyword>
<sequence length="428" mass="49099">MTNYMTRIVLFLCLMVNISFVSSYQELDRIVAIVNKNVITLTDLTEGVDKALLFFQQNGIKPPEEGVIEKKVLDELIEQKIIEGYAEDWNIKASQEDIDLLIQNILSANQTTLDELKSNLAQQGSSYDKLVESLKYEIILKKVKNREISSKLNISEYEIKKHKEKMAKIRPDVFDLSHILIKFSSEPTAEEKKEKRELGEEIFDKLKTEDFGKIAYEFSDAPDANEGGALGKLTQSELPEIFIDKLNNLNAGEYSTPFESNNGIHILKINQVESYNESKNSSQKIKKYFVKQIVLKTSEVSSEDNVIKKLKRYKNEIDSGADFGVIAKKYSEDFSATNGGEIGWVNEGLLDQKFDDQLSIIDQNEVSQPFKTDLGWHIIQYTDSKFEDLASENIDNKIKFELINERTELLYQDWFSSLKAESFIEIRQ</sequence>
<dbReference type="Pfam" id="PF09312">
    <property type="entry name" value="SurA_N"/>
    <property type="match status" value="1"/>
</dbReference>
<protein>
    <recommendedName>
        <fullName evidence="7">Chaperone SurA</fullName>
    </recommendedName>
    <alternativeName>
        <fullName evidence="7">Peptidyl-prolyl cis-trans isomerase SurA</fullName>
        <shortName evidence="7">PPIase SurA</shortName>
        <ecNumber evidence="7">5.2.1.8</ecNumber>
    </alternativeName>
    <alternativeName>
        <fullName evidence="7">Rotamase SurA</fullName>
    </alternativeName>
</protein>
<dbReference type="PANTHER" id="PTHR47637">
    <property type="entry name" value="CHAPERONE SURA"/>
    <property type="match status" value="1"/>
</dbReference>
<gene>
    <name evidence="7" type="primary">surA</name>
    <name evidence="9" type="ORF">VI33_01685</name>
</gene>
<dbReference type="InterPro" id="IPR000297">
    <property type="entry name" value="PPIase_PpiC"/>
</dbReference>
<feature type="domain" description="PpiC" evidence="8">
    <location>
        <begin position="171"/>
        <end position="271"/>
    </location>
</feature>
<evidence type="ECO:0000256" key="7">
    <source>
        <dbReference type="HAMAP-Rule" id="MF_01183"/>
    </source>
</evidence>
<dbReference type="InterPro" id="IPR023034">
    <property type="entry name" value="PPIase_SurA"/>
</dbReference>
<evidence type="ECO:0000256" key="5">
    <source>
        <dbReference type="ARBA" id="ARBA00023186"/>
    </source>
</evidence>
<keyword evidence="5 7" id="KW-0143">Chaperone</keyword>
<comment type="subcellular location">
    <subcellularLocation>
        <location evidence="7">Periplasm</location>
    </subcellularLocation>
    <text evidence="7">Is capable of associating with the outer membrane.</text>
</comment>
<evidence type="ECO:0000313" key="9">
    <source>
        <dbReference type="EMBL" id="AKO65494.1"/>
    </source>
</evidence>
<dbReference type="InterPro" id="IPR046357">
    <property type="entry name" value="PPIase_dom_sf"/>
</dbReference>
<evidence type="ECO:0000256" key="3">
    <source>
        <dbReference type="ARBA" id="ARBA00022764"/>
    </source>
</evidence>
<dbReference type="InterPro" id="IPR015391">
    <property type="entry name" value="SurA_N"/>
</dbReference>
<dbReference type="GO" id="GO:0006457">
    <property type="term" value="P:protein folding"/>
    <property type="evidence" value="ECO:0007669"/>
    <property type="project" value="UniProtKB-UniRule"/>
</dbReference>
<proteinExistence type="inferred from homology"/>
<dbReference type="AlphaFoldDB" id="A0A0H4IYA3"/>
<dbReference type="GO" id="GO:0051082">
    <property type="term" value="F:unfolded protein binding"/>
    <property type="evidence" value="ECO:0007669"/>
    <property type="project" value="UniProtKB-UniRule"/>
</dbReference>
<reference evidence="9 10" key="1">
    <citation type="submission" date="2015-03" db="EMBL/GenBank/DDBJ databases">
        <title>Comparative analysis of the OM43 clade including a novel species from Red Sea uncovers genomic and metabolic diversity among marine methylotrophs.</title>
        <authorList>
            <person name="Jimenez-Infante F."/>
            <person name="Ngugi D.K."/>
            <person name="Vinu M."/>
            <person name="Alam I."/>
            <person name="Kamau A."/>
            <person name="Blom J."/>
            <person name="Bajic V.B."/>
            <person name="Stingl U."/>
        </authorList>
    </citation>
    <scope>NUCLEOTIDE SEQUENCE [LARGE SCALE GENOMIC DNA]</scope>
    <source>
        <strain evidence="9 10">MBRSH7</strain>
    </source>
</reference>
<dbReference type="EMBL" id="CP011002">
    <property type="protein sequence ID" value="AKO65494.1"/>
    <property type="molecule type" value="Genomic_DNA"/>
</dbReference>
<keyword evidence="10" id="KW-1185">Reference proteome</keyword>
<dbReference type="SUPFAM" id="SSF109998">
    <property type="entry name" value="Triger factor/SurA peptide-binding domain-like"/>
    <property type="match status" value="1"/>
</dbReference>
<organism evidence="9 10">
    <name type="scientific">Methylophilales bacterium MBRS-H7</name>
    <dbReference type="NCBI Taxonomy" id="1623450"/>
    <lineage>
        <taxon>Bacteria</taxon>
        <taxon>Pseudomonadati</taxon>
        <taxon>Pseudomonadota</taxon>
        <taxon>Betaproteobacteria</taxon>
        <taxon>Nitrosomonadales</taxon>
        <taxon>OM43 clade</taxon>
    </lineage>
</organism>
<evidence type="ECO:0000259" key="8">
    <source>
        <dbReference type="PROSITE" id="PS50198"/>
    </source>
</evidence>
<comment type="catalytic activity">
    <reaction evidence="7">
        <text>[protein]-peptidylproline (omega=180) = [protein]-peptidylproline (omega=0)</text>
        <dbReference type="Rhea" id="RHEA:16237"/>
        <dbReference type="Rhea" id="RHEA-COMP:10747"/>
        <dbReference type="Rhea" id="RHEA-COMP:10748"/>
        <dbReference type="ChEBI" id="CHEBI:83833"/>
        <dbReference type="ChEBI" id="CHEBI:83834"/>
        <dbReference type="EC" id="5.2.1.8"/>
    </reaction>
</comment>
<dbReference type="GO" id="GO:0042277">
    <property type="term" value="F:peptide binding"/>
    <property type="evidence" value="ECO:0007669"/>
    <property type="project" value="InterPro"/>
</dbReference>
<dbReference type="InterPro" id="IPR027304">
    <property type="entry name" value="Trigger_fact/SurA_dom_sf"/>
</dbReference>
<dbReference type="Gene3D" id="1.10.4030.10">
    <property type="entry name" value="Porin chaperone SurA, peptide-binding domain"/>
    <property type="match status" value="1"/>
</dbReference>
<dbReference type="Pfam" id="PF00639">
    <property type="entry name" value="Rotamase"/>
    <property type="match status" value="2"/>
</dbReference>
<evidence type="ECO:0000313" key="10">
    <source>
        <dbReference type="Proteomes" id="UP000066549"/>
    </source>
</evidence>
<dbReference type="GO" id="GO:0043165">
    <property type="term" value="P:Gram-negative-bacterium-type cell outer membrane assembly"/>
    <property type="evidence" value="ECO:0007669"/>
    <property type="project" value="InterPro"/>
</dbReference>